<dbReference type="Proteomes" id="UP000245539">
    <property type="component" value="Unassembled WGS sequence"/>
</dbReference>
<dbReference type="GO" id="GO:0009279">
    <property type="term" value="C:cell outer membrane"/>
    <property type="evidence" value="ECO:0007669"/>
    <property type="project" value="UniProtKB-SubCell"/>
</dbReference>
<dbReference type="Pfam" id="PF00691">
    <property type="entry name" value="OmpA"/>
    <property type="match status" value="1"/>
</dbReference>
<protein>
    <submittedName>
        <fullName evidence="6">OmpA family protein</fullName>
    </submittedName>
</protein>
<comment type="subcellular location">
    <subcellularLocation>
        <location evidence="1">Cell outer membrane</location>
    </subcellularLocation>
</comment>
<keyword evidence="2 4" id="KW-0472">Membrane</keyword>
<dbReference type="PANTHER" id="PTHR30329">
    <property type="entry name" value="STATOR ELEMENT OF FLAGELLAR MOTOR COMPLEX"/>
    <property type="match status" value="1"/>
</dbReference>
<keyword evidence="7" id="KW-1185">Reference proteome</keyword>
<dbReference type="PROSITE" id="PS51123">
    <property type="entry name" value="OMPA_2"/>
    <property type="match status" value="1"/>
</dbReference>
<proteinExistence type="predicted"/>
<dbReference type="InterPro" id="IPR050330">
    <property type="entry name" value="Bact_OuterMem_StrucFunc"/>
</dbReference>
<dbReference type="OrthoDB" id="6195779at2"/>
<feature type="domain" description="OmpA-like" evidence="5">
    <location>
        <begin position="24"/>
        <end position="140"/>
    </location>
</feature>
<dbReference type="EMBL" id="QGKM01000006">
    <property type="protein sequence ID" value="PWR00010.1"/>
    <property type="molecule type" value="Genomic_DNA"/>
</dbReference>
<evidence type="ECO:0000256" key="3">
    <source>
        <dbReference type="ARBA" id="ARBA00023237"/>
    </source>
</evidence>
<dbReference type="SUPFAM" id="SSF103088">
    <property type="entry name" value="OmpA-like"/>
    <property type="match status" value="1"/>
</dbReference>
<evidence type="ECO:0000313" key="7">
    <source>
        <dbReference type="Proteomes" id="UP000245539"/>
    </source>
</evidence>
<dbReference type="PRINTS" id="PR01021">
    <property type="entry name" value="OMPADOMAIN"/>
</dbReference>
<evidence type="ECO:0000313" key="6">
    <source>
        <dbReference type="EMBL" id="PWR00010.1"/>
    </source>
</evidence>
<evidence type="ECO:0000256" key="1">
    <source>
        <dbReference type="ARBA" id="ARBA00004442"/>
    </source>
</evidence>
<dbReference type="Gene3D" id="3.30.1330.60">
    <property type="entry name" value="OmpA-like domain"/>
    <property type="match status" value="1"/>
</dbReference>
<dbReference type="CDD" id="cd07185">
    <property type="entry name" value="OmpA_C-like"/>
    <property type="match status" value="1"/>
</dbReference>
<keyword evidence="3" id="KW-0998">Cell outer membrane</keyword>
<gene>
    <name evidence="6" type="ORF">DKW60_03895</name>
</gene>
<dbReference type="AlphaFoldDB" id="A0A317CNU6"/>
<organism evidence="6 7">
    <name type="scientific">Leucothrix pacifica</name>
    <dbReference type="NCBI Taxonomy" id="1247513"/>
    <lineage>
        <taxon>Bacteria</taxon>
        <taxon>Pseudomonadati</taxon>
        <taxon>Pseudomonadota</taxon>
        <taxon>Gammaproteobacteria</taxon>
        <taxon>Thiotrichales</taxon>
        <taxon>Thiotrichaceae</taxon>
        <taxon>Leucothrix</taxon>
    </lineage>
</organism>
<comment type="caution">
    <text evidence="6">The sequence shown here is derived from an EMBL/GenBank/DDBJ whole genome shotgun (WGS) entry which is preliminary data.</text>
</comment>
<dbReference type="InterPro" id="IPR006664">
    <property type="entry name" value="OMP_bac"/>
</dbReference>
<evidence type="ECO:0000256" key="4">
    <source>
        <dbReference type="PROSITE-ProRule" id="PRU00473"/>
    </source>
</evidence>
<name>A0A317CNU6_9GAMM</name>
<evidence type="ECO:0000259" key="5">
    <source>
        <dbReference type="PROSITE" id="PS51123"/>
    </source>
</evidence>
<reference evidence="6 7" key="1">
    <citation type="submission" date="2018-05" db="EMBL/GenBank/DDBJ databases">
        <title>Leucothrix arctica sp. nov., isolated from Arctic seawater.</title>
        <authorList>
            <person name="Choi A."/>
            <person name="Baek K."/>
        </authorList>
    </citation>
    <scope>NUCLEOTIDE SEQUENCE [LARGE SCALE GENOMIC DNA]</scope>
    <source>
        <strain evidence="6 7">JCM 18388</strain>
    </source>
</reference>
<evidence type="ECO:0000256" key="2">
    <source>
        <dbReference type="ARBA" id="ARBA00023136"/>
    </source>
</evidence>
<dbReference type="PANTHER" id="PTHR30329:SF21">
    <property type="entry name" value="LIPOPROTEIN YIAD-RELATED"/>
    <property type="match status" value="1"/>
</dbReference>
<sequence>MVPETKIKVVEKVKVVNKVEYVKQAVHGEIWEPAVYFGFDLSSLNASEQARLDRDMLVLKKNPSLKLSVQAFTDSKGSQAYNRQLALRRQQTVVDYFMDKGLSRDRILVSPLGEELPILGDTKAERVINRRVELMLLDASGRPLSLAVQPKATSFNAPFPVK</sequence>
<dbReference type="InterPro" id="IPR036737">
    <property type="entry name" value="OmpA-like_sf"/>
</dbReference>
<accession>A0A317CNU6</accession>
<dbReference type="InterPro" id="IPR006665">
    <property type="entry name" value="OmpA-like"/>
</dbReference>